<reference evidence="4" key="1">
    <citation type="submission" date="2016-10" db="EMBL/GenBank/DDBJ databases">
        <authorList>
            <person name="Varghese N."/>
            <person name="Submissions S."/>
        </authorList>
    </citation>
    <scope>NUCLEOTIDE SEQUENCE [LARGE SCALE GENOMIC DNA]</scope>
    <source>
        <strain evidence="4">UNC178MFTsu3.1</strain>
    </source>
</reference>
<keyword evidence="1" id="KW-0812">Transmembrane</keyword>
<keyword evidence="1" id="KW-0472">Membrane</keyword>
<protein>
    <submittedName>
        <fullName evidence="3">Type VI secretion system protein ImpK</fullName>
    </submittedName>
</protein>
<dbReference type="AlphaFoldDB" id="A0A1I1XC30"/>
<keyword evidence="4" id="KW-1185">Reference proteome</keyword>
<evidence type="ECO:0000259" key="2">
    <source>
        <dbReference type="Pfam" id="PF09850"/>
    </source>
</evidence>
<dbReference type="RefSeq" id="WP_051548439.1">
    <property type="nucleotide sequence ID" value="NZ_FONH01000001.1"/>
</dbReference>
<dbReference type="Pfam" id="PF09850">
    <property type="entry name" value="DotU"/>
    <property type="match status" value="1"/>
</dbReference>
<dbReference type="PANTHER" id="PTHR38033:SF1">
    <property type="entry name" value="DOTU FAMILY TYPE IV_VI SECRETION SYSTEM PROTEIN"/>
    <property type="match status" value="1"/>
</dbReference>
<evidence type="ECO:0000313" key="3">
    <source>
        <dbReference type="EMBL" id="SFE04939.1"/>
    </source>
</evidence>
<evidence type="ECO:0000256" key="1">
    <source>
        <dbReference type="SAM" id="Phobius"/>
    </source>
</evidence>
<proteinExistence type="predicted"/>
<accession>A0A1I1XC30</accession>
<dbReference type="EMBL" id="FONH01000001">
    <property type="protein sequence ID" value="SFE04939.1"/>
    <property type="molecule type" value="Genomic_DNA"/>
</dbReference>
<evidence type="ECO:0000313" key="4">
    <source>
        <dbReference type="Proteomes" id="UP000199477"/>
    </source>
</evidence>
<feature type="transmembrane region" description="Helical" evidence="1">
    <location>
        <begin position="223"/>
        <end position="247"/>
    </location>
</feature>
<organism evidence="3 4">
    <name type="scientific">Dyella marensis</name>
    <dbReference type="NCBI Taxonomy" id="500610"/>
    <lineage>
        <taxon>Bacteria</taxon>
        <taxon>Pseudomonadati</taxon>
        <taxon>Pseudomonadota</taxon>
        <taxon>Gammaproteobacteria</taxon>
        <taxon>Lysobacterales</taxon>
        <taxon>Rhodanobacteraceae</taxon>
        <taxon>Dyella</taxon>
    </lineage>
</organism>
<dbReference type="Gene3D" id="1.25.40.590">
    <property type="entry name" value="Type IV / VI secretion system, DotU"/>
    <property type="match status" value="1"/>
</dbReference>
<keyword evidence="1" id="KW-1133">Transmembrane helix</keyword>
<dbReference type="PANTHER" id="PTHR38033">
    <property type="entry name" value="MEMBRANE PROTEIN-RELATED"/>
    <property type="match status" value="1"/>
</dbReference>
<dbReference type="Proteomes" id="UP000199477">
    <property type="component" value="Unassembled WGS sequence"/>
</dbReference>
<dbReference type="InterPro" id="IPR017732">
    <property type="entry name" value="T4/T6SS_DotU"/>
</dbReference>
<sequence>MSANVASSNFLLGRFAAFYEEVAQVKLAIQKGELVRLLQPGDPHGEMAAHQTVERIAHRLLAVLDRQSRDVQAAATGAELEAYRRARYAMVALADEIFILELHWAGAEHWPEHLLEYTVERSRVAGRRFFELVDDLMGAGERTSLDADLAAVLLLAMQLGFQGMYRGAEGRQKLRQYRARLYPLASGRKLGSVEARAFPQAYDYTVVSDRDNTRIALAPWLRAAAYGAAIYLVLSSLVWLLLTWSLLDAIQGGAT</sequence>
<dbReference type="InterPro" id="IPR038522">
    <property type="entry name" value="T4/T6SS_DotU_sf"/>
</dbReference>
<gene>
    <name evidence="3" type="ORF">SAMN02799615_00194</name>
</gene>
<feature type="domain" description="Type IV / VI secretion system DotU" evidence="2">
    <location>
        <begin position="48"/>
        <end position="235"/>
    </location>
</feature>
<dbReference type="STRING" id="500610.SAMN02799615_00194"/>
<name>A0A1I1XC30_9GAMM</name>